<dbReference type="EMBL" id="JBFOLK010000009">
    <property type="protein sequence ID" value="KAL2486329.1"/>
    <property type="molecule type" value="Genomic_DNA"/>
</dbReference>
<name>A0ABD1RE64_9LAMI</name>
<reference evidence="3" key="1">
    <citation type="submission" date="2024-07" db="EMBL/GenBank/DDBJ databases">
        <title>Two chromosome-level genome assemblies of Korean endemic species Abeliophyllum distichum and Forsythia ovata (Oleaceae).</title>
        <authorList>
            <person name="Jang H."/>
        </authorList>
    </citation>
    <scope>NUCLEOTIDE SEQUENCE [LARGE SCALE GENOMIC DNA]</scope>
</reference>
<comment type="caution">
    <text evidence="2">The sequence shown here is derived from an EMBL/GenBank/DDBJ whole genome shotgun (WGS) entry which is preliminary data.</text>
</comment>
<dbReference type="Proteomes" id="UP001604336">
    <property type="component" value="Unassembled WGS sequence"/>
</dbReference>
<keyword evidence="1" id="KW-0472">Membrane</keyword>
<dbReference type="PANTHER" id="PTHR33925">
    <property type="entry name" value="PLASTID DIVISION PROTEIN CDP1, CHLOROPLASTIC-RELATED"/>
    <property type="match status" value="1"/>
</dbReference>
<keyword evidence="3" id="KW-1185">Reference proteome</keyword>
<keyword evidence="1" id="KW-1133">Transmembrane helix</keyword>
<sequence length="232" mass="25988">MATEMDDSLQSISETWLKDAVLSLFPDTRDCSPSLANFFNGEKRWNRQNKRAPQAMSNMRHRPLAPALAFDQKDEEPVSRADSSRHLGLAAKQLAPINLQSPLIDVKSNAGTGSTPSIQLKRSLGAWRSEEWKFWLGPTEVFGKIIFVTALGSILFALVKLTNMQFRKMGNGSKWGIYKPRIEASSPTWSAVLQADIFKDGIGNEMAEIEVLLEEAAELVDESRPKNPTYYR</sequence>
<dbReference type="InterPro" id="IPR044685">
    <property type="entry name" value="CPD1-like"/>
</dbReference>
<feature type="transmembrane region" description="Helical" evidence="1">
    <location>
        <begin position="141"/>
        <end position="159"/>
    </location>
</feature>
<accession>A0ABD1RE64</accession>
<dbReference type="PANTHER" id="PTHR33925:SF2">
    <property type="entry name" value="PLASTID DIVISION PROTEIN CDP1, CHLOROPLASTIC"/>
    <property type="match status" value="1"/>
</dbReference>
<organism evidence="2 3">
    <name type="scientific">Abeliophyllum distichum</name>
    <dbReference type="NCBI Taxonomy" id="126358"/>
    <lineage>
        <taxon>Eukaryota</taxon>
        <taxon>Viridiplantae</taxon>
        <taxon>Streptophyta</taxon>
        <taxon>Embryophyta</taxon>
        <taxon>Tracheophyta</taxon>
        <taxon>Spermatophyta</taxon>
        <taxon>Magnoliopsida</taxon>
        <taxon>eudicotyledons</taxon>
        <taxon>Gunneridae</taxon>
        <taxon>Pentapetalae</taxon>
        <taxon>asterids</taxon>
        <taxon>lamiids</taxon>
        <taxon>Lamiales</taxon>
        <taxon>Oleaceae</taxon>
        <taxon>Forsythieae</taxon>
        <taxon>Abeliophyllum</taxon>
    </lineage>
</organism>
<evidence type="ECO:0000256" key="1">
    <source>
        <dbReference type="SAM" id="Phobius"/>
    </source>
</evidence>
<proteinExistence type="predicted"/>
<evidence type="ECO:0000313" key="3">
    <source>
        <dbReference type="Proteomes" id="UP001604336"/>
    </source>
</evidence>
<gene>
    <name evidence="2" type="ORF">Adt_31085</name>
</gene>
<protein>
    <submittedName>
        <fullName evidence="2">Plastid division protein CDP1</fullName>
    </submittedName>
</protein>
<dbReference type="AlphaFoldDB" id="A0ABD1RE64"/>
<evidence type="ECO:0000313" key="2">
    <source>
        <dbReference type="EMBL" id="KAL2486329.1"/>
    </source>
</evidence>
<keyword evidence="1" id="KW-0812">Transmembrane</keyword>